<evidence type="ECO:0000256" key="4">
    <source>
        <dbReference type="ARBA" id="ARBA00022840"/>
    </source>
</evidence>
<keyword evidence="2" id="KW-0547">Nucleotide-binding</keyword>
<keyword evidence="7" id="KW-1185">Reference proteome</keyword>
<proteinExistence type="predicted"/>
<dbReference type="CDD" id="cd14014">
    <property type="entry name" value="STKc_PknB_like"/>
    <property type="match status" value="1"/>
</dbReference>
<name>A0ABV6Z3R9_UNCC1</name>
<keyword evidence="1" id="KW-0808">Transferase</keyword>
<keyword evidence="6" id="KW-0723">Serine/threonine-protein kinase</keyword>
<feature type="domain" description="Protein kinase" evidence="5">
    <location>
        <begin position="10"/>
        <end position="270"/>
    </location>
</feature>
<sequence length="319" mass="36291">MGQSIINNRYEVLRKLGQGSLGAVYLVKDYLQGEQEIALRSIHKTLINYDLLNHFRREFDTLARLKHPHLARVFDFGFNRVDESYLITMEYVGRQSLRDEQTEPERDDVLDMVVTICRTLQFIHSRNILHGNVKPANIMVGKGHLTLTDCGLARLAGTDELQKRLLSTWIGPEMVRGHQDERTDLFATGLTFYQLLTGVNFYQDVPAASIIDLVQNQPEFTAYLDRMLEKIPGQALQSLIAKMLAYQPDDRFHSALEVIQTINHLLHKNYDLETAQTREAYVLGINFVTREKEFTSLVQALDAGPTLVVKGISGSGKSR</sequence>
<protein>
    <submittedName>
        <fullName evidence="6">Serine/threonine protein kinase</fullName>
    </submittedName>
</protein>
<dbReference type="InterPro" id="IPR011009">
    <property type="entry name" value="Kinase-like_dom_sf"/>
</dbReference>
<evidence type="ECO:0000313" key="6">
    <source>
        <dbReference type="EMBL" id="MFC1853083.1"/>
    </source>
</evidence>
<dbReference type="Gene3D" id="1.10.510.10">
    <property type="entry name" value="Transferase(Phosphotransferase) domain 1"/>
    <property type="match status" value="1"/>
</dbReference>
<dbReference type="EMBL" id="JBHPBY010000419">
    <property type="protein sequence ID" value="MFC1853083.1"/>
    <property type="molecule type" value="Genomic_DNA"/>
</dbReference>
<evidence type="ECO:0000259" key="5">
    <source>
        <dbReference type="PROSITE" id="PS50011"/>
    </source>
</evidence>
<dbReference type="GO" id="GO:0004674">
    <property type="term" value="F:protein serine/threonine kinase activity"/>
    <property type="evidence" value="ECO:0007669"/>
    <property type="project" value="UniProtKB-KW"/>
</dbReference>
<accession>A0ABV6Z3R9</accession>
<dbReference type="InterPro" id="IPR000719">
    <property type="entry name" value="Prot_kinase_dom"/>
</dbReference>
<evidence type="ECO:0000256" key="3">
    <source>
        <dbReference type="ARBA" id="ARBA00022777"/>
    </source>
</evidence>
<dbReference type="Proteomes" id="UP001594351">
    <property type="component" value="Unassembled WGS sequence"/>
</dbReference>
<keyword evidence="4" id="KW-0067">ATP-binding</keyword>
<reference evidence="6 7" key="1">
    <citation type="submission" date="2024-09" db="EMBL/GenBank/DDBJ databases">
        <title>Laminarin stimulates single cell rates of sulfate reduction while oxygen inhibits transcriptomic activity in coastal marine sediment.</title>
        <authorList>
            <person name="Lindsay M."/>
            <person name="Orcutt B."/>
            <person name="Emerson D."/>
            <person name="Stepanauskas R."/>
            <person name="D'Angelo T."/>
        </authorList>
    </citation>
    <scope>NUCLEOTIDE SEQUENCE [LARGE SCALE GENOMIC DNA]</scope>
    <source>
        <strain evidence="6">SAG AM-311-K15</strain>
    </source>
</reference>
<evidence type="ECO:0000256" key="2">
    <source>
        <dbReference type="ARBA" id="ARBA00022741"/>
    </source>
</evidence>
<dbReference type="SUPFAM" id="SSF56112">
    <property type="entry name" value="Protein kinase-like (PK-like)"/>
    <property type="match status" value="1"/>
</dbReference>
<dbReference type="PANTHER" id="PTHR43289">
    <property type="entry name" value="MITOGEN-ACTIVATED PROTEIN KINASE KINASE KINASE 20-RELATED"/>
    <property type="match status" value="1"/>
</dbReference>
<evidence type="ECO:0000256" key="1">
    <source>
        <dbReference type="ARBA" id="ARBA00022679"/>
    </source>
</evidence>
<dbReference type="Pfam" id="PF00069">
    <property type="entry name" value="Pkinase"/>
    <property type="match status" value="1"/>
</dbReference>
<feature type="non-terminal residue" evidence="6">
    <location>
        <position position="319"/>
    </location>
</feature>
<dbReference type="Gene3D" id="3.30.200.20">
    <property type="entry name" value="Phosphorylase Kinase, domain 1"/>
    <property type="match status" value="1"/>
</dbReference>
<evidence type="ECO:0000313" key="7">
    <source>
        <dbReference type="Proteomes" id="UP001594351"/>
    </source>
</evidence>
<keyword evidence="3 6" id="KW-0418">Kinase</keyword>
<comment type="caution">
    <text evidence="6">The sequence shown here is derived from an EMBL/GenBank/DDBJ whole genome shotgun (WGS) entry which is preliminary data.</text>
</comment>
<dbReference type="PROSITE" id="PS50011">
    <property type="entry name" value="PROTEIN_KINASE_DOM"/>
    <property type="match status" value="1"/>
</dbReference>
<dbReference type="PANTHER" id="PTHR43289:SF6">
    <property type="entry name" value="SERINE_THREONINE-PROTEIN KINASE NEKL-3"/>
    <property type="match status" value="1"/>
</dbReference>
<gene>
    <name evidence="6" type="ORF">ACFL27_23035</name>
</gene>
<organism evidence="6 7">
    <name type="scientific">candidate division CSSED10-310 bacterium</name>
    <dbReference type="NCBI Taxonomy" id="2855610"/>
    <lineage>
        <taxon>Bacteria</taxon>
        <taxon>Bacteria division CSSED10-310</taxon>
    </lineage>
</organism>